<accession>A0ABW6XS88</accession>
<evidence type="ECO:0000256" key="2">
    <source>
        <dbReference type="ARBA" id="ARBA00023125"/>
    </source>
</evidence>
<dbReference type="PROSITE" id="PS50943">
    <property type="entry name" value="HTH_CROC1"/>
    <property type="match status" value="1"/>
</dbReference>
<keyword evidence="3" id="KW-0804">Transcription</keyword>
<proteinExistence type="predicted"/>
<feature type="compositionally biased region" description="Low complexity" evidence="4">
    <location>
        <begin position="334"/>
        <end position="354"/>
    </location>
</feature>
<dbReference type="CDD" id="cd06267">
    <property type="entry name" value="PBP1_LacI_sugar_binding-like"/>
    <property type="match status" value="1"/>
</dbReference>
<dbReference type="GO" id="GO:0003677">
    <property type="term" value="F:DNA binding"/>
    <property type="evidence" value="ECO:0007669"/>
    <property type="project" value="UniProtKB-KW"/>
</dbReference>
<dbReference type="SUPFAM" id="SSF53822">
    <property type="entry name" value="Periplasmic binding protein-like I"/>
    <property type="match status" value="1"/>
</dbReference>
<dbReference type="InterPro" id="IPR028082">
    <property type="entry name" value="Peripla_BP_I"/>
</dbReference>
<protein>
    <submittedName>
        <fullName evidence="7">LacI family DNA-binding transcriptional regulator</fullName>
    </submittedName>
</protein>
<dbReference type="PROSITE" id="PS50932">
    <property type="entry name" value="HTH_LACI_2"/>
    <property type="match status" value="1"/>
</dbReference>
<dbReference type="PANTHER" id="PTHR30146:SF153">
    <property type="entry name" value="LACTOSE OPERON REPRESSOR"/>
    <property type="match status" value="1"/>
</dbReference>
<dbReference type="InterPro" id="IPR001387">
    <property type="entry name" value="Cro/C1-type_HTH"/>
</dbReference>
<sequence>MVTLADVARHAGVSASTVSYVLSGKRSISAPTRERIQHSIDTLGYRPHAGARALASSRTDVLALMMPLRTGLYVPVMMEIAMSVTTTARSHGYDVLLLTGEEGPEAVRRVEGSAIADAMIVMDVGLDDPRLPCLQEAERPAVLIGLPTETAEAADTAGLDCVDLDFESAGARCVEHLAGLGHTGVAVLGEPPAVYERGTGFAARTLTGLRAAAATHGVGLLHRPVDGTYAAVAAAVTRVFEERPGTTALVVQNEAAVEPLLALLRHQGRAVPEDVSVVAICPDQVAVHASVPLTAVAVPAREMGRRAVERLVGRLAGEAPRGTELIPPLLTARASTGPAPSGPASTAGSALPGPRVSVSAPTEDRRGRGGH</sequence>
<keyword evidence="8" id="KW-1185">Reference proteome</keyword>
<dbReference type="Gene3D" id="3.40.50.2300">
    <property type="match status" value="2"/>
</dbReference>
<feature type="compositionally biased region" description="Basic and acidic residues" evidence="4">
    <location>
        <begin position="362"/>
        <end position="371"/>
    </location>
</feature>
<evidence type="ECO:0000256" key="1">
    <source>
        <dbReference type="ARBA" id="ARBA00023015"/>
    </source>
</evidence>
<gene>
    <name evidence="7" type="ORF">ACFY8C_18815</name>
</gene>
<evidence type="ECO:0000256" key="4">
    <source>
        <dbReference type="SAM" id="MobiDB-lite"/>
    </source>
</evidence>
<feature type="region of interest" description="Disordered" evidence="4">
    <location>
        <begin position="332"/>
        <end position="371"/>
    </location>
</feature>
<name>A0ABW6XS88_9ACTN</name>
<dbReference type="SMART" id="SM00354">
    <property type="entry name" value="HTH_LACI"/>
    <property type="match status" value="1"/>
</dbReference>
<evidence type="ECO:0000256" key="3">
    <source>
        <dbReference type="ARBA" id="ARBA00023163"/>
    </source>
</evidence>
<dbReference type="SUPFAM" id="SSF47413">
    <property type="entry name" value="lambda repressor-like DNA-binding domains"/>
    <property type="match status" value="1"/>
</dbReference>
<dbReference type="RefSeq" id="WP_388307993.1">
    <property type="nucleotide sequence ID" value="NZ_JBIBDZ010000005.1"/>
</dbReference>
<comment type="caution">
    <text evidence="7">The sequence shown here is derived from an EMBL/GenBank/DDBJ whole genome shotgun (WGS) entry which is preliminary data.</text>
</comment>
<feature type="domain" description="HTH cro/C1-type" evidence="6">
    <location>
        <begin position="3"/>
        <end position="43"/>
    </location>
</feature>
<dbReference type="CDD" id="cd01392">
    <property type="entry name" value="HTH_LacI"/>
    <property type="match status" value="1"/>
</dbReference>
<keyword evidence="2 7" id="KW-0238">DNA-binding</keyword>
<organism evidence="7 8">
    <name type="scientific">Streptomyces flavochromogenes</name>
    <dbReference type="NCBI Taxonomy" id="68199"/>
    <lineage>
        <taxon>Bacteria</taxon>
        <taxon>Bacillati</taxon>
        <taxon>Actinomycetota</taxon>
        <taxon>Actinomycetes</taxon>
        <taxon>Kitasatosporales</taxon>
        <taxon>Streptomycetaceae</taxon>
        <taxon>Streptomyces</taxon>
    </lineage>
</organism>
<dbReference type="PANTHER" id="PTHR30146">
    <property type="entry name" value="LACI-RELATED TRANSCRIPTIONAL REPRESSOR"/>
    <property type="match status" value="1"/>
</dbReference>
<dbReference type="Proteomes" id="UP001602370">
    <property type="component" value="Unassembled WGS sequence"/>
</dbReference>
<dbReference type="Gene3D" id="1.10.260.40">
    <property type="entry name" value="lambda repressor-like DNA-binding domains"/>
    <property type="match status" value="1"/>
</dbReference>
<keyword evidence="1" id="KW-0805">Transcription regulation</keyword>
<evidence type="ECO:0000313" key="7">
    <source>
        <dbReference type="EMBL" id="MFF5920371.1"/>
    </source>
</evidence>
<evidence type="ECO:0000259" key="6">
    <source>
        <dbReference type="PROSITE" id="PS50943"/>
    </source>
</evidence>
<dbReference type="PROSITE" id="PS00356">
    <property type="entry name" value="HTH_LACI_1"/>
    <property type="match status" value="1"/>
</dbReference>
<dbReference type="EMBL" id="JBIBDZ010000005">
    <property type="protein sequence ID" value="MFF5920371.1"/>
    <property type="molecule type" value="Genomic_DNA"/>
</dbReference>
<dbReference type="Pfam" id="PF13377">
    <property type="entry name" value="Peripla_BP_3"/>
    <property type="match status" value="1"/>
</dbReference>
<evidence type="ECO:0000259" key="5">
    <source>
        <dbReference type="PROSITE" id="PS50932"/>
    </source>
</evidence>
<evidence type="ECO:0000313" key="8">
    <source>
        <dbReference type="Proteomes" id="UP001602370"/>
    </source>
</evidence>
<feature type="domain" description="HTH lacI-type" evidence="5">
    <location>
        <begin position="2"/>
        <end position="56"/>
    </location>
</feature>
<dbReference type="InterPro" id="IPR010982">
    <property type="entry name" value="Lambda_DNA-bd_dom_sf"/>
</dbReference>
<dbReference type="InterPro" id="IPR046335">
    <property type="entry name" value="LacI/GalR-like_sensor"/>
</dbReference>
<dbReference type="Pfam" id="PF00356">
    <property type="entry name" value="LacI"/>
    <property type="match status" value="1"/>
</dbReference>
<dbReference type="InterPro" id="IPR000843">
    <property type="entry name" value="HTH_LacI"/>
</dbReference>
<reference evidence="7 8" key="1">
    <citation type="submission" date="2024-10" db="EMBL/GenBank/DDBJ databases">
        <title>The Natural Products Discovery Center: Release of the First 8490 Sequenced Strains for Exploring Actinobacteria Biosynthetic Diversity.</title>
        <authorList>
            <person name="Kalkreuter E."/>
            <person name="Kautsar S.A."/>
            <person name="Yang D."/>
            <person name="Bader C.D."/>
            <person name="Teijaro C.N."/>
            <person name="Fluegel L."/>
            <person name="Davis C.M."/>
            <person name="Simpson J.R."/>
            <person name="Lauterbach L."/>
            <person name="Steele A.D."/>
            <person name="Gui C."/>
            <person name="Meng S."/>
            <person name="Li G."/>
            <person name="Viehrig K."/>
            <person name="Ye F."/>
            <person name="Su P."/>
            <person name="Kiefer A.F."/>
            <person name="Nichols A."/>
            <person name="Cepeda A.J."/>
            <person name="Yan W."/>
            <person name="Fan B."/>
            <person name="Jiang Y."/>
            <person name="Adhikari A."/>
            <person name="Zheng C.-J."/>
            <person name="Schuster L."/>
            <person name="Cowan T.M."/>
            <person name="Smanski M.J."/>
            <person name="Chevrette M.G."/>
            <person name="De Carvalho L.P.S."/>
            <person name="Shen B."/>
        </authorList>
    </citation>
    <scope>NUCLEOTIDE SEQUENCE [LARGE SCALE GENOMIC DNA]</scope>
    <source>
        <strain evidence="7 8">NPDC012605</strain>
    </source>
</reference>